<protein>
    <submittedName>
        <fullName evidence="1">Uncharacterized protein</fullName>
    </submittedName>
</protein>
<dbReference type="RefSeq" id="WP_281108073.1">
    <property type="nucleotide sequence ID" value="NZ_JAOPMF010000005.1"/>
</dbReference>
<evidence type="ECO:0000313" key="1">
    <source>
        <dbReference type="EMBL" id="MDH7889926.1"/>
    </source>
</evidence>
<dbReference type="SUPFAM" id="SSF55136">
    <property type="entry name" value="Probable bacterial effector-binding domain"/>
    <property type="match status" value="1"/>
</dbReference>
<evidence type="ECO:0000313" key="2">
    <source>
        <dbReference type="Proteomes" id="UP001161916"/>
    </source>
</evidence>
<reference evidence="1" key="1">
    <citation type="submission" date="2022-09" db="EMBL/GenBank/DDBJ databases">
        <authorList>
            <person name="Orihara K."/>
        </authorList>
    </citation>
    <scope>NUCLEOTIDE SEQUENCE</scope>
    <source>
        <strain evidence="1">YIT 13062</strain>
    </source>
</reference>
<dbReference type="InterPro" id="IPR011256">
    <property type="entry name" value="Reg_factor_effector_dom_sf"/>
</dbReference>
<name>A0AA43T568_9BIFI</name>
<reference evidence="1" key="2">
    <citation type="journal article" date="2023" name="Gut Microbes">
        <title>Characterization of Bifidobacterium kashiwanohense that utilizes both milk- and plant-derived oligosaccharides.</title>
        <authorList>
            <person name="Orihara K."/>
            <person name="Yahagi K."/>
            <person name="Saito Y."/>
            <person name="Watanabe Y."/>
            <person name="Sasai T."/>
            <person name="Hara T."/>
            <person name="Tsukuda N."/>
            <person name="Oki K."/>
            <person name="Fujimoto J."/>
            <person name="Matsuki T."/>
        </authorList>
    </citation>
    <scope>NUCLEOTIDE SEQUENCE</scope>
    <source>
        <strain evidence="1">YIT 13062</strain>
    </source>
</reference>
<dbReference type="EMBL" id="JAOPMH010000003">
    <property type="protein sequence ID" value="MDH7889926.1"/>
    <property type="molecule type" value="Genomic_DNA"/>
</dbReference>
<proteinExistence type="predicted"/>
<accession>A0AA43T568</accession>
<sequence length="116" mass="13300">MFTVFLSTLYQFYLNQAMPPGMEEFRISEATWCMVTADPCCHVTSDNMFRYLHLEVLPSSGLFYAELPDIEVYPIEGGGMETPIQEAWFAVRPSDEKTAKSIMNGLRSFDTLIQRK</sequence>
<dbReference type="Proteomes" id="UP001161916">
    <property type="component" value="Unassembled WGS sequence"/>
</dbReference>
<gene>
    <name evidence="1" type="ORF">OB951_04825</name>
</gene>
<comment type="caution">
    <text evidence="1">The sequence shown here is derived from an EMBL/GenBank/DDBJ whole genome shotgun (WGS) entry which is preliminary data.</text>
</comment>
<dbReference type="AlphaFoldDB" id="A0AA43T568"/>
<dbReference type="Gene3D" id="3.20.80.10">
    <property type="entry name" value="Regulatory factor, effector binding domain"/>
    <property type="match status" value="1"/>
</dbReference>
<organism evidence="1 2">
    <name type="scientific">Bifidobacterium catenulatum subsp. kashiwanohense</name>
    <dbReference type="NCBI Taxonomy" id="630129"/>
    <lineage>
        <taxon>Bacteria</taxon>
        <taxon>Bacillati</taxon>
        <taxon>Actinomycetota</taxon>
        <taxon>Actinomycetes</taxon>
        <taxon>Bifidobacteriales</taxon>
        <taxon>Bifidobacteriaceae</taxon>
        <taxon>Bifidobacterium</taxon>
    </lineage>
</organism>